<dbReference type="Gene3D" id="3.40.50.150">
    <property type="entry name" value="Vaccinia Virus protein VP39"/>
    <property type="match status" value="1"/>
</dbReference>
<dbReference type="InterPro" id="IPR029063">
    <property type="entry name" value="SAM-dependent_MTases_sf"/>
</dbReference>
<proteinExistence type="predicted"/>
<organism evidence="1">
    <name type="scientific">Pseudomonas sp. Hg7Tf</name>
    <dbReference type="NCBI Taxonomy" id="3236988"/>
    <lineage>
        <taxon>Bacteria</taxon>
        <taxon>Pseudomonadati</taxon>
        <taxon>Pseudomonadota</taxon>
        <taxon>Gammaproteobacteria</taxon>
        <taxon>Pseudomonadales</taxon>
        <taxon>Pseudomonadaceae</taxon>
        <taxon>Pseudomonas</taxon>
    </lineage>
</organism>
<sequence length="255" mass="28729">MLKSGSTSVTQSSESQLDARERLWEEFQNAPLDDAEKERNLGLFIRSPLLARLLAISDVYREIVQIPGSVLDFGTWRGQNAVLCENLRAIFEPFNKQRRIAAFDTFQGYKSHAVDAEVNNENFRDGCYSTGEGYADYLKRLLGLHESINALSHVPSGHQVVAGDIKETLPQFIEDNRNLLVALAFFDMNLEGPTRFALDQILGRCVPGSLLVFFQLQRDFLPGEGYAYVADVLGKVRHELRRSVTYPSLCIVKIL</sequence>
<dbReference type="EMBL" id="CP162607">
    <property type="protein sequence ID" value="XDK34907.1"/>
    <property type="molecule type" value="Genomic_DNA"/>
</dbReference>
<reference evidence="1" key="1">
    <citation type="submission" date="2024-07" db="EMBL/GenBank/DDBJ databases">
        <title>Identification and characteristics of a novel species of coltsfoot's symbiotic bacteria.</title>
        <authorList>
            <person name="Juszczyk A."/>
            <person name="Jasielczuk I."/>
            <person name="Gurgul A."/>
            <person name="Rogala M."/>
            <person name="Kowalczyk A."/>
            <person name="Szmatola T."/>
            <person name="Kosecka-Strojek M."/>
            <person name="Arent Z."/>
            <person name="Latowski D."/>
        </authorList>
    </citation>
    <scope>NUCLEOTIDE SEQUENCE</scope>
    <source>
        <strain evidence="1">Hg7Tf</strain>
    </source>
</reference>
<dbReference type="RefSeq" id="WP_045189082.1">
    <property type="nucleotide sequence ID" value="NZ_CP162607.1"/>
</dbReference>
<name>A0AB39HSF3_9PSED</name>
<gene>
    <name evidence="1" type="ORF">AB4Y39_14380</name>
</gene>
<dbReference type="AlphaFoldDB" id="A0AB39HSF3"/>
<evidence type="ECO:0000313" key="1">
    <source>
        <dbReference type="EMBL" id="XDK34907.1"/>
    </source>
</evidence>
<protein>
    <submittedName>
        <fullName evidence="1">dTDP-6-deoxy-L-hexose 3-O-methyltransferase</fullName>
    </submittedName>
</protein>
<accession>A0AB39HSF3</accession>